<feature type="transmembrane region" description="Helical" evidence="1">
    <location>
        <begin position="273"/>
        <end position="289"/>
    </location>
</feature>
<protein>
    <submittedName>
        <fullName evidence="3">G protein-coupled receptor</fullName>
    </submittedName>
</protein>
<feature type="transmembrane region" description="Helical" evidence="1">
    <location>
        <begin position="323"/>
        <end position="343"/>
    </location>
</feature>
<evidence type="ECO:0000313" key="3">
    <source>
        <dbReference type="WBParaSite" id="L893_g23177.t2"/>
    </source>
</evidence>
<dbReference type="AlphaFoldDB" id="A0A1I7Z605"/>
<keyword evidence="1" id="KW-1133">Transmembrane helix</keyword>
<dbReference type="PANTHER" id="PTHR23021">
    <property type="entry name" value="SERPENTINE RECEPTOR, CLASS T"/>
    <property type="match status" value="1"/>
</dbReference>
<dbReference type="WBParaSite" id="L893_g23177.t2">
    <property type="protein sequence ID" value="L893_g23177.t2"/>
    <property type="gene ID" value="L893_g23177"/>
</dbReference>
<proteinExistence type="predicted"/>
<keyword evidence="1" id="KW-0812">Transmembrane</keyword>
<dbReference type="InterPro" id="IPR019425">
    <property type="entry name" value="7TM_GPCR_serpentine_rcpt_Srt"/>
</dbReference>
<name>A0A1I7Z605_9BILA</name>
<reference evidence="3" key="1">
    <citation type="submission" date="2016-11" db="UniProtKB">
        <authorList>
            <consortium name="WormBaseParasite"/>
        </authorList>
    </citation>
    <scope>IDENTIFICATION</scope>
</reference>
<keyword evidence="2" id="KW-1185">Reference proteome</keyword>
<feature type="transmembrane region" description="Helical" evidence="1">
    <location>
        <begin position="151"/>
        <end position="181"/>
    </location>
</feature>
<accession>A0A1I7Z605</accession>
<feature type="transmembrane region" description="Helical" evidence="1">
    <location>
        <begin position="349"/>
        <end position="371"/>
    </location>
</feature>
<feature type="transmembrane region" description="Helical" evidence="1">
    <location>
        <begin position="193"/>
        <end position="222"/>
    </location>
</feature>
<sequence length="402" mass="45457">MTKADLMRYYRFKFKLVLGIIDVVTLSPVDYCEYRPRNCRNADVEAGFQRNSLIATVMNAFLFDPQFPSIYNCSEFRATVVVPPLQLSEVFIGMVYIFLGSVYERKVYHVTTNIIRRRTITQNDTVPAGLLSKLGPKSIVSRPNLNQQSPLAYMLTTFLCVDLYVQTLRVFYIPCFIAMVLTPHLRRHSCYKLMICLAVVDILVVPLNAILSGIFLLLGVTYCSCPTFMYVIGCAALSLWTGSCAICSILALNRCIDLICPKVHKRLFEGCKIYFWLVGAFIYMAYFFLFTNPLLFSALYAAWFFDPFVGITDHPDVEVTLQVALVGTLAIIAALIYIAMQYFPTPYPVIVIGQLAWQAGHGCAAFVYFGMNNSIRRAVKRVFWGLLMGKSRSVVPTISRQT</sequence>
<keyword evidence="1" id="KW-0472">Membrane</keyword>
<dbReference type="Proteomes" id="UP000095287">
    <property type="component" value="Unplaced"/>
</dbReference>
<dbReference type="Pfam" id="PF10321">
    <property type="entry name" value="7TM_GPCR_Srt"/>
    <property type="match status" value="2"/>
</dbReference>
<organism evidence="2 3">
    <name type="scientific">Steinernema glaseri</name>
    <dbReference type="NCBI Taxonomy" id="37863"/>
    <lineage>
        <taxon>Eukaryota</taxon>
        <taxon>Metazoa</taxon>
        <taxon>Ecdysozoa</taxon>
        <taxon>Nematoda</taxon>
        <taxon>Chromadorea</taxon>
        <taxon>Rhabditida</taxon>
        <taxon>Tylenchina</taxon>
        <taxon>Panagrolaimomorpha</taxon>
        <taxon>Strongyloidoidea</taxon>
        <taxon>Steinernematidae</taxon>
        <taxon>Steinernema</taxon>
    </lineage>
</organism>
<dbReference type="SUPFAM" id="SSF81321">
    <property type="entry name" value="Family A G protein-coupled receptor-like"/>
    <property type="match status" value="1"/>
</dbReference>
<feature type="transmembrane region" description="Helical" evidence="1">
    <location>
        <begin position="295"/>
        <end position="311"/>
    </location>
</feature>
<dbReference type="PANTHER" id="PTHR23021:SF16">
    <property type="entry name" value="SERPENTINE RECEPTOR, CLASS T"/>
    <property type="match status" value="1"/>
</dbReference>
<feature type="transmembrane region" description="Helical" evidence="1">
    <location>
        <begin position="228"/>
        <end position="252"/>
    </location>
</feature>
<evidence type="ECO:0000256" key="1">
    <source>
        <dbReference type="SAM" id="Phobius"/>
    </source>
</evidence>
<evidence type="ECO:0000313" key="2">
    <source>
        <dbReference type="Proteomes" id="UP000095287"/>
    </source>
</evidence>